<evidence type="ECO:0000256" key="10">
    <source>
        <dbReference type="SAM" id="MobiDB-lite"/>
    </source>
</evidence>
<evidence type="ECO:0000313" key="14">
    <source>
        <dbReference type="Proteomes" id="UP000740883"/>
    </source>
</evidence>
<feature type="compositionally biased region" description="Low complexity" evidence="10">
    <location>
        <begin position="8"/>
        <end position="18"/>
    </location>
</feature>
<dbReference type="EC" id="2.7.7.49" evidence="1"/>
<dbReference type="InterPro" id="IPR043502">
    <property type="entry name" value="DNA/RNA_pol_sf"/>
</dbReference>
<keyword evidence="9" id="KW-0695">RNA-directed DNA polymerase</keyword>
<keyword evidence="6" id="KW-0064">Aspartyl protease</keyword>
<organism evidence="13 14">
    <name type="scientific">Nosema granulosis</name>
    <dbReference type="NCBI Taxonomy" id="83296"/>
    <lineage>
        <taxon>Eukaryota</taxon>
        <taxon>Fungi</taxon>
        <taxon>Fungi incertae sedis</taxon>
        <taxon>Microsporidia</taxon>
        <taxon>Nosematidae</taxon>
        <taxon>Nosema</taxon>
    </lineage>
</organism>
<sequence>RRMKKTNKSISSKKPILPSREKIPDDIGGNSGLEEELIKVFKEKLGLITTFSGEGKTDPKVVLEQLEKSNGGIEDDKWMTEVEKHLKGKALGWFEFVREELSDFESFKAEFVKRWMPKDKISKEETFWKLIGEEPISADILNYIYSLRKNADGSMEKYERVRERVAEISPSSLTSPILNCDTWTKLHEVLTQNETFITNYIKNKKGKPKLTKEGDTMKKEGDQYQMRTKEKEASIQNKNLSSYYFSCKQICKEKRKDSRPRITLVDGKRSFNALLDTGATISLVNRKTAETRNLRYKKEENSFSQVSQTFKTLGFHNINIRRMRTDSETSIKLYVVENMQEECILGIEDIRKLDLESVLIKKPTPSVYMVGIVEEESTERNPSQVIDIGEPEFKEKSINKVRELVEEHRELFFGENRELTLDVSHKIRLLENKGYIKPYNSRKSLRDHAIIKEEVDKFLEKGLIRESRSSYLSPVALTKKKDGSLRFCVDYRQLNKIVAKEEYPIPRIDDALDALGGARVFTSLDLESGYHQIKVEEKDRYKTAFITRNGAYEWNRMPFGLNNAPFTFQKVMNSVLERWLYKFVVVYLDDILIYSKNEDEHITHLKIIFKHLNELGFKVNIRKCKLLKRAVSFLGYDIMDGKILVPEGQRLKAEMFKTPTSRKEVQSFAGFATYFRKFIKGYTEKMEPLYRATKKGKFEWTEEYNDAFEKMKRELINSSYLTLPDFSKQFILYTDASNTAIGASLFQKGTTGEEPIFFISRTLNKAERNYTVTEKECLSVVWAVKQFRVYLYNHFIIRTDHMALKWLLEIKEATGRIMRWILALQEFNFTIEYIRGKENVIADTLSRQGTCLQIASDELSTDQSLEDITNRIVQIHADLGHPSPEITYIYATKEIKLRGLYKIVQNTLKKCEVCMKFNPNKRKLQTFRTRLETPFRKIGIDIIGPLPTSQNGNKYIIVATDYLTRWAECKAIKRKTSKNVATFLLELMFRHGAPEEILSDRGKEFLNDVIKKLCCIVDTKKTYTSAFNPKCNGAAERFNQTLIAKLAKICNENWQEWDEYLPYALFAYRVSPRKSSKHSPFELLYGRAPRLLHNTSGKEGDEFVIEDNQLLFERLKYVRDIMLKHEREIREKESEKESGRGKTVEDLRPGDVVLRRRQPEELENKLDTKWKGPFRVIYACEKGGYIIMDPFNNEFTVNRKDLKLMEDSDPVTWTELTKTGSMSGHNPTWKLRLPL</sequence>
<dbReference type="SUPFAM" id="SSF50630">
    <property type="entry name" value="Acid proteases"/>
    <property type="match status" value="1"/>
</dbReference>
<proteinExistence type="predicted"/>
<accession>A0A9P6GVE4</accession>
<dbReference type="Gene3D" id="3.10.20.370">
    <property type="match status" value="1"/>
</dbReference>
<dbReference type="GO" id="GO:0004519">
    <property type="term" value="F:endonuclease activity"/>
    <property type="evidence" value="ECO:0007669"/>
    <property type="project" value="UniProtKB-KW"/>
</dbReference>
<dbReference type="InterPro" id="IPR000477">
    <property type="entry name" value="RT_dom"/>
</dbReference>
<dbReference type="SUPFAM" id="SSF56672">
    <property type="entry name" value="DNA/RNA polymerases"/>
    <property type="match status" value="1"/>
</dbReference>
<dbReference type="FunFam" id="3.30.420.10:FF:000032">
    <property type="entry name" value="Retrovirus-related Pol polyprotein from transposon 297-like Protein"/>
    <property type="match status" value="1"/>
</dbReference>
<dbReference type="Gene3D" id="3.30.420.10">
    <property type="entry name" value="Ribonuclease H-like superfamily/Ribonuclease H"/>
    <property type="match status" value="1"/>
</dbReference>
<evidence type="ECO:0000256" key="9">
    <source>
        <dbReference type="ARBA" id="ARBA00022918"/>
    </source>
</evidence>
<dbReference type="GO" id="GO:0003676">
    <property type="term" value="F:nucleic acid binding"/>
    <property type="evidence" value="ECO:0007669"/>
    <property type="project" value="InterPro"/>
</dbReference>
<dbReference type="SUPFAM" id="SSF53098">
    <property type="entry name" value="Ribonuclease H-like"/>
    <property type="match status" value="1"/>
</dbReference>
<dbReference type="CDD" id="cd00303">
    <property type="entry name" value="retropepsin_like"/>
    <property type="match status" value="1"/>
</dbReference>
<dbReference type="InterPro" id="IPR041373">
    <property type="entry name" value="RT_RNaseH"/>
</dbReference>
<dbReference type="GO" id="GO:0006508">
    <property type="term" value="P:proteolysis"/>
    <property type="evidence" value="ECO:0007669"/>
    <property type="project" value="UniProtKB-KW"/>
</dbReference>
<dbReference type="InterPro" id="IPR001584">
    <property type="entry name" value="Integrase_cat-core"/>
</dbReference>
<evidence type="ECO:0000313" key="13">
    <source>
        <dbReference type="EMBL" id="KAF9760592.1"/>
    </source>
</evidence>
<evidence type="ECO:0000259" key="12">
    <source>
        <dbReference type="PROSITE" id="PS50994"/>
    </source>
</evidence>
<dbReference type="InterPro" id="IPR050951">
    <property type="entry name" value="Retrovirus_Pol_polyprotein"/>
</dbReference>
<dbReference type="InterPro" id="IPR012337">
    <property type="entry name" value="RNaseH-like_sf"/>
</dbReference>
<dbReference type="Pfam" id="PF13975">
    <property type="entry name" value="gag-asp_proteas"/>
    <property type="match status" value="1"/>
</dbReference>
<dbReference type="InterPro" id="IPR043128">
    <property type="entry name" value="Rev_trsase/Diguanyl_cyclase"/>
</dbReference>
<dbReference type="PROSITE" id="PS00141">
    <property type="entry name" value="ASP_PROTEASE"/>
    <property type="match status" value="1"/>
</dbReference>
<dbReference type="OrthoDB" id="2194574at2759"/>
<dbReference type="GO" id="GO:0003964">
    <property type="term" value="F:RNA-directed DNA polymerase activity"/>
    <property type="evidence" value="ECO:0007669"/>
    <property type="project" value="UniProtKB-KW"/>
</dbReference>
<dbReference type="InterPro" id="IPR021109">
    <property type="entry name" value="Peptidase_aspartic_dom_sf"/>
</dbReference>
<dbReference type="Proteomes" id="UP000740883">
    <property type="component" value="Unassembled WGS sequence"/>
</dbReference>
<feature type="domain" description="Reverse transcriptase" evidence="11">
    <location>
        <begin position="459"/>
        <end position="638"/>
    </location>
</feature>
<comment type="caution">
    <text evidence="13">The sequence shown here is derived from an EMBL/GenBank/DDBJ whole genome shotgun (WGS) entry which is preliminary data.</text>
</comment>
<evidence type="ECO:0000256" key="7">
    <source>
        <dbReference type="ARBA" id="ARBA00022759"/>
    </source>
</evidence>
<name>A0A9P6GVE4_9MICR</name>
<keyword evidence="8" id="KW-0378">Hydrolase</keyword>
<dbReference type="EMBL" id="SBJO01000576">
    <property type="protein sequence ID" value="KAF9760592.1"/>
    <property type="molecule type" value="Genomic_DNA"/>
</dbReference>
<evidence type="ECO:0000256" key="8">
    <source>
        <dbReference type="ARBA" id="ARBA00022801"/>
    </source>
</evidence>
<dbReference type="FunFam" id="3.10.10.10:FF:000007">
    <property type="entry name" value="Retrovirus-related Pol polyprotein from transposon 17.6-like Protein"/>
    <property type="match status" value="1"/>
</dbReference>
<keyword evidence="4" id="KW-0548">Nucleotidyltransferase</keyword>
<dbReference type="Gene3D" id="2.40.70.10">
    <property type="entry name" value="Acid Proteases"/>
    <property type="match status" value="1"/>
</dbReference>
<dbReference type="PROSITE" id="PS50878">
    <property type="entry name" value="RT_POL"/>
    <property type="match status" value="1"/>
</dbReference>
<dbReference type="GO" id="GO:0015074">
    <property type="term" value="P:DNA integration"/>
    <property type="evidence" value="ECO:0007669"/>
    <property type="project" value="InterPro"/>
</dbReference>
<evidence type="ECO:0000256" key="2">
    <source>
        <dbReference type="ARBA" id="ARBA00022670"/>
    </source>
</evidence>
<dbReference type="Pfam" id="PF17917">
    <property type="entry name" value="RT_RNaseH"/>
    <property type="match status" value="1"/>
</dbReference>
<dbReference type="CDD" id="cd09274">
    <property type="entry name" value="RNase_HI_RT_Ty3"/>
    <property type="match status" value="1"/>
</dbReference>
<dbReference type="PROSITE" id="PS50994">
    <property type="entry name" value="INTEGRASE"/>
    <property type="match status" value="1"/>
</dbReference>
<keyword evidence="3" id="KW-0808">Transferase</keyword>
<feature type="non-terminal residue" evidence="13">
    <location>
        <position position="1"/>
    </location>
</feature>
<keyword evidence="5" id="KW-0540">Nuclease</keyword>
<dbReference type="PANTHER" id="PTHR37984">
    <property type="entry name" value="PROTEIN CBG26694"/>
    <property type="match status" value="1"/>
</dbReference>
<keyword evidence="2" id="KW-0645">Protease</keyword>
<dbReference type="InterPro" id="IPR001969">
    <property type="entry name" value="Aspartic_peptidase_AS"/>
</dbReference>
<feature type="region of interest" description="Disordered" evidence="10">
    <location>
        <begin position="1"/>
        <end position="30"/>
    </location>
</feature>
<dbReference type="Gene3D" id="3.10.10.10">
    <property type="entry name" value="HIV Type 1 Reverse Transcriptase, subunit A, domain 1"/>
    <property type="match status" value="1"/>
</dbReference>
<evidence type="ECO:0000256" key="3">
    <source>
        <dbReference type="ARBA" id="ARBA00022679"/>
    </source>
</evidence>
<dbReference type="GO" id="GO:0004190">
    <property type="term" value="F:aspartic-type endopeptidase activity"/>
    <property type="evidence" value="ECO:0007669"/>
    <property type="project" value="UniProtKB-KW"/>
</dbReference>
<evidence type="ECO:0000256" key="5">
    <source>
        <dbReference type="ARBA" id="ARBA00022722"/>
    </source>
</evidence>
<evidence type="ECO:0000256" key="6">
    <source>
        <dbReference type="ARBA" id="ARBA00022750"/>
    </source>
</evidence>
<dbReference type="Pfam" id="PF00078">
    <property type="entry name" value="RVT_1"/>
    <property type="match status" value="1"/>
</dbReference>
<dbReference type="Gene3D" id="3.30.70.270">
    <property type="match status" value="2"/>
</dbReference>
<dbReference type="Pfam" id="PF00665">
    <property type="entry name" value="rve"/>
    <property type="match status" value="1"/>
</dbReference>
<protein>
    <recommendedName>
        <fullName evidence="1">RNA-directed DNA polymerase</fullName>
        <ecNumber evidence="1">2.7.7.49</ecNumber>
    </recommendedName>
</protein>
<evidence type="ECO:0000256" key="4">
    <source>
        <dbReference type="ARBA" id="ARBA00022695"/>
    </source>
</evidence>
<dbReference type="PANTHER" id="PTHR37984:SF5">
    <property type="entry name" value="PROTEIN NYNRIN-LIKE"/>
    <property type="match status" value="1"/>
</dbReference>
<gene>
    <name evidence="13" type="primary">pol_2</name>
    <name evidence="13" type="ORF">NGRA_3098</name>
</gene>
<dbReference type="FunFam" id="3.30.70.270:FF:000020">
    <property type="entry name" value="Transposon Tf2-6 polyprotein-like Protein"/>
    <property type="match status" value="1"/>
</dbReference>
<reference evidence="13 14" key="1">
    <citation type="journal article" date="2020" name="Genome Biol. Evol.">
        <title>Comparative genomics of strictly vertically transmitted, feminizing microsporidia endosymbionts of amphipod crustaceans.</title>
        <authorList>
            <person name="Cormier A."/>
            <person name="Chebbi M.A."/>
            <person name="Giraud I."/>
            <person name="Wattier R."/>
            <person name="Teixeira M."/>
            <person name="Gilbert C."/>
            <person name="Rigaud T."/>
            <person name="Cordaux R."/>
        </authorList>
    </citation>
    <scope>NUCLEOTIDE SEQUENCE [LARGE SCALE GENOMIC DNA]</scope>
    <source>
        <strain evidence="13 14">Ou3-Ou53</strain>
    </source>
</reference>
<keyword evidence="7" id="KW-0255">Endonuclease</keyword>
<dbReference type="FunFam" id="3.10.20.370:FF:000001">
    <property type="entry name" value="Retrovirus-related Pol polyprotein from transposon 17.6-like protein"/>
    <property type="match status" value="1"/>
</dbReference>
<evidence type="ECO:0000256" key="1">
    <source>
        <dbReference type="ARBA" id="ARBA00012493"/>
    </source>
</evidence>
<dbReference type="AlphaFoldDB" id="A0A9P6GVE4"/>
<evidence type="ECO:0000259" key="11">
    <source>
        <dbReference type="PROSITE" id="PS50878"/>
    </source>
</evidence>
<dbReference type="InterPro" id="IPR036397">
    <property type="entry name" value="RNaseH_sf"/>
</dbReference>
<dbReference type="GO" id="GO:0005634">
    <property type="term" value="C:nucleus"/>
    <property type="evidence" value="ECO:0007669"/>
    <property type="project" value="UniProtKB-ARBA"/>
</dbReference>
<dbReference type="CDD" id="cd01647">
    <property type="entry name" value="RT_LTR"/>
    <property type="match status" value="1"/>
</dbReference>
<feature type="domain" description="Integrase catalytic" evidence="12">
    <location>
        <begin position="930"/>
        <end position="1088"/>
    </location>
</feature>
<keyword evidence="14" id="KW-1185">Reference proteome</keyword>